<dbReference type="Proteomes" id="UP000029108">
    <property type="component" value="Unassembled WGS sequence"/>
</dbReference>
<evidence type="ECO:0000313" key="5">
    <source>
        <dbReference type="Proteomes" id="UP000029108"/>
    </source>
</evidence>
<protein>
    <submittedName>
        <fullName evidence="4">Transglutaminase</fullName>
    </submittedName>
</protein>
<accession>A0A087A039</accession>
<feature type="transmembrane region" description="Helical" evidence="2">
    <location>
        <begin position="733"/>
        <end position="756"/>
    </location>
</feature>
<feature type="transmembrane region" description="Helical" evidence="2">
    <location>
        <begin position="217"/>
        <end position="237"/>
    </location>
</feature>
<reference evidence="4 5" key="1">
    <citation type="submission" date="2014-03" db="EMBL/GenBank/DDBJ databases">
        <title>Genomics of Bifidobacteria.</title>
        <authorList>
            <person name="Ventura M."/>
            <person name="Milani C."/>
            <person name="Lugli G.A."/>
        </authorList>
    </citation>
    <scope>NUCLEOTIDE SEQUENCE [LARGE SCALE GENOMIC DNA]</scope>
    <source>
        <strain evidence="4 5">DSM 23969</strain>
    </source>
</reference>
<dbReference type="eggNOG" id="COG1305">
    <property type="taxonomic scope" value="Bacteria"/>
</dbReference>
<evidence type="ECO:0000256" key="1">
    <source>
        <dbReference type="SAM" id="MobiDB-lite"/>
    </source>
</evidence>
<dbReference type="SUPFAM" id="SSF54001">
    <property type="entry name" value="Cysteine proteinases"/>
    <property type="match status" value="1"/>
</dbReference>
<dbReference type="InterPro" id="IPR038765">
    <property type="entry name" value="Papain-like_cys_pep_sf"/>
</dbReference>
<feature type="region of interest" description="Disordered" evidence="1">
    <location>
        <begin position="1"/>
        <end position="52"/>
    </location>
</feature>
<feature type="compositionally biased region" description="Low complexity" evidence="1">
    <location>
        <begin position="450"/>
        <end position="465"/>
    </location>
</feature>
<dbReference type="InterPro" id="IPR002931">
    <property type="entry name" value="Transglutaminase-like"/>
</dbReference>
<sequence length="912" mass="95632">MTISFPPSNGARHRRARNSARSQGGKRRSFSIVRRGSPRPVTEPAPFMPASASASPRTVVAGAGWSALPVAGVMVLLAASNLIDVYGSAMLWAFAALPSTGIGLLAAWGASASWGVWRTIALLASAQGLSGPLLSLLDRTDAGAGMSGSGGLPAVVSWVATACSGWTDAVASFKYLIAVEPPIGASYACLSAVWTICMWGSFLVAICLAGTDAGSRLMLTVGWTLDMTVFVLCALLGTSNGVHRTAAGVLAAIVPLTWCSYRRHELDSGRLLTAMSMLVAAGLLAAAGGCALSPAQRLVLRNRYDPPPEAYGQTSPLNGMRGLLKDHHDDVLLAVTGLPAGTPVRLAVMDAFDGNVWHLSGTSDGAPASSRYRLIGDGIASSDDVTVCTDGEKDGNGVMNAAAGNIVGETTTTGCVPFSAVFAVEQELRDHWLPLAGTARTVNVVAGVSSDDSAASGSSSDDNGTAGSGSGANVYYNGESRSALLSGTLSAGLVYEETGVTDPNIDNETLARAFADDMRQTAVLDVPDSLSAWANATAAGHDTDGAVVMALANALRSNGWFSDGLADDYPSPSGHGHYRLSMLFGGDIMVGNSEQYASAMALAVRGLGMPSRVVLGFLPKDESGAISEGRTVRQADGSTVTRFTGADAAAWVEVKFRDLGWVAVYPTPPETRIPDDSAGAAPPDPLTLVRQPPPPLTDPLRDEMRNRGTSTVSGQDAEDPSNPQSQGLSVGRIVMLVAGYGSPLWILTVVCGAILTGKSAMLWRLRHRGPPNRRIVAGWSSLLTLARQSGVDLTGTRRAQARSAARRFGIDEMLLRSLCDTADYAEYSGGPVSAAQAESYWRALMPVRQSLLASLPCAKRLKTRLSLARRRAPHQSDQTHRQRRTSRLRIARPGHSPHVGLPMSAFRSLRFR</sequence>
<dbReference type="RefSeq" id="WP_081891950.1">
    <property type="nucleotide sequence ID" value="NZ_JDUU01000031.1"/>
</dbReference>
<dbReference type="AlphaFoldDB" id="A0A087A039"/>
<dbReference type="Pfam" id="PF01841">
    <property type="entry name" value="Transglut_core"/>
    <property type="match status" value="1"/>
</dbReference>
<keyword evidence="2" id="KW-1133">Transmembrane helix</keyword>
<name>A0A087A039_9BIFI</name>
<dbReference type="PANTHER" id="PTHR42736">
    <property type="entry name" value="PROTEIN-GLUTAMINE GAMMA-GLUTAMYLTRANSFERASE"/>
    <property type="match status" value="1"/>
</dbReference>
<keyword evidence="2" id="KW-0812">Transmembrane</keyword>
<feature type="region of interest" description="Disordered" evidence="1">
    <location>
        <begin position="670"/>
        <end position="726"/>
    </location>
</feature>
<feature type="compositionally biased region" description="Basic residues" evidence="1">
    <location>
        <begin position="11"/>
        <end position="29"/>
    </location>
</feature>
<comment type="caution">
    <text evidence="4">The sequence shown here is derived from an EMBL/GenBank/DDBJ whole genome shotgun (WGS) entry which is preliminary data.</text>
</comment>
<gene>
    <name evidence="4" type="ORF">BBIA_1802</name>
</gene>
<dbReference type="InterPro" id="IPR052901">
    <property type="entry name" value="Bact_TGase-like"/>
</dbReference>
<keyword evidence="2" id="KW-0472">Membrane</keyword>
<dbReference type="OrthoDB" id="3651060at2"/>
<feature type="domain" description="Transglutaminase-like" evidence="3">
    <location>
        <begin position="532"/>
        <end position="666"/>
    </location>
</feature>
<feature type="region of interest" description="Disordered" evidence="1">
    <location>
        <begin position="450"/>
        <end position="469"/>
    </location>
</feature>
<feature type="region of interest" description="Disordered" evidence="1">
    <location>
        <begin position="866"/>
        <end position="901"/>
    </location>
</feature>
<keyword evidence="5" id="KW-1185">Reference proteome</keyword>
<organism evidence="4 5">
    <name type="scientific">Bifidobacterium biavatii DSM 23969</name>
    <dbReference type="NCBI Taxonomy" id="1437608"/>
    <lineage>
        <taxon>Bacteria</taxon>
        <taxon>Bacillati</taxon>
        <taxon>Actinomycetota</taxon>
        <taxon>Actinomycetes</taxon>
        <taxon>Bifidobacteriales</taxon>
        <taxon>Bifidobacteriaceae</taxon>
        <taxon>Bifidobacterium</taxon>
    </lineage>
</organism>
<feature type="compositionally biased region" description="Basic residues" evidence="1">
    <location>
        <begin position="881"/>
        <end position="892"/>
    </location>
</feature>
<feature type="transmembrane region" description="Helical" evidence="2">
    <location>
        <begin position="185"/>
        <end position="210"/>
    </location>
</feature>
<feature type="transmembrane region" description="Helical" evidence="2">
    <location>
        <begin position="58"/>
        <end position="79"/>
    </location>
</feature>
<evidence type="ECO:0000313" key="4">
    <source>
        <dbReference type="EMBL" id="KFI52139.1"/>
    </source>
</evidence>
<dbReference type="EMBL" id="JGYN01000007">
    <property type="protein sequence ID" value="KFI52139.1"/>
    <property type="molecule type" value="Genomic_DNA"/>
</dbReference>
<feature type="transmembrane region" description="Helical" evidence="2">
    <location>
        <begin position="91"/>
        <end position="110"/>
    </location>
</feature>
<evidence type="ECO:0000259" key="3">
    <source>
        <dbReference type="Pfam" id="PF01841"/>
    </source>
</evidence>
<dbReference type="STRING" id="1437608.GCA_000771645_01641"/>
<evidence type="ECO:0000256" key="2">
    <source>
        <dbReference type="SAM" id="Phobius"/>
    </source>
</evidence>
<dbReference type="Gene3D" id="3.10.620.30">
    <property type="match status" value="1"/>
</dbReference>
<dbReference type="PANTHER" id="PTHR42736:SF1">
    <property type="entry name" value="PROTEIN-GLUTAMINE GAMMA-GLUTAMYLTRANSFERASE"/>
    <property type="match status" value="1"/>
</dbReference>
<feature type="transmembrane region" description="Helical" evidence="2">
    <location>
        <begin position="271"/>
        <end position="295"/>
    </location>
</feature>
<proteinExistence type="predicted"/>